<evidence type="ECO:0000256" key="1">
    <source>
        <dbReference type="SAM" id="Phobius"/>
    </source>
</evidence>
<dbReference type="GeneTree" id="ENSGT00960000188776"/>
<sequence>MAKQRSNIRIQRRGFSNSSAILPNLCRPNWSSQSVGRCGSCGTGGAGWGRAGGAGFGSQSLYNLGGPRRIAVGGSYGSGFGGGYGSNQTLFVIFLFVYVFMGLTWPPVSYVNSRLLTTIPKKM</sequence>
<keyword evidence="4" id="KW-1185">Reference proteome</keyword>
<dbReference type="InterPro" id="IPR032444">
    <property type="entry name" value="Keratin_2_head"/>
</dbReference>
<feature type="transmembrane region" description="Helical" evidence="1">
    <location>
        <begin position="90"/>
        <end position="108"/>
    </location>
</feature>
<reference evidence="3" key="2">
    <citation type="submission" date="2025-09" db="UniProtKB">
        <authorList>
            <consortium name="Ensembl"/>
        </authorList>
    </citation>
    <scope>IDENTIFICATION</scope>
</reference>
<reference evidence="3" key="1">
    <citation type="submission" date="2025-08" db="UniProtKB">
        <authorList>
            <consortium name="Ensembl"/>
        </authorList>
    </citation>
    <scope>IDENTIFICATION</scope>
</reference>
<organism evidence="3 4">
    <name type="scientific">Pseudonaja textilis</name>
    <name type="common">Eastern brown snake</name>
    <dbReference type="NCBI Taxonomy" id="8673"/>
    <lineage>
        <taxon>Eukaryota</taxon>
        <taxon>Metazoa</taxon>
        <taxon>Chordata</taxon>
        <taxon>Craniata</taxon>
        <taxon>Vertebrata</taxon>
        <taxon>Euteleostomi</taxon>
        <taxon>Lepidosauria</taxon>
        <taxon>Squamata</taxon>
        <taxon>Bifurcata</taxon>
        <taxon>Unidentata</taxon>
        <taxon>Episquamata</taxon>
        <taxon>Toxicofera</taxon>
        <taxon>Serpentes</taxon>
        <taxon>Colubroidea</taxon>
        <taxon>Elapidae</taxon>
        <taxon>Hydrophiinae</taxon>
        <taxon>Pseudonaja</taxon>
    </lineage>
</organism>
<feature type="domain" description="Keratin type II head" evidence="2">
    <location>
        <begin position="14"/>
        <end position="86"/>
    </location>
</feature>
<evidence type="ECO:0000313" key="3">
    <source>
        <dbReference type="Ensembl" id="ENSPTXP00000011920.1"/>
    </source>
</evidence>
<keyword evidence="1" id="KW-0472">Membrane</keyword>
<keyword evidence="1" id="KW-0812">Transmembrane</keyword>
<protein>
    <recommendedName>
        <fullName evidence="2">Keratin type II head domain-containing protein</fullName>
    </recommendedName>
</protein>
<name>A0A670YJ57_PSETE</name>
<evidence type="ECO:0000313" key="4">
    <source>
        <dbReference type="Proteomes" id="UP000472273"/>
    </source>
</evidence>
<dbReference type="AlphaFoldDB" id="A0A670YJ57"/>
<dbReference type="Ensembl" id="ENSPTXT00000012310.1">
    <property type="protein sequence ID" value="ENSPTXP00000011920.1"/>
    <property type="gene ID" value="ENSPTXG00000008405.1"/>
</dbReference>
<evidence type="ECO:0000259" key="2">
    <source>
        <dbReference type="Pfam" id="PF16208"/>
    </source>
</evidence>
<dbReference type="Proteomes" id="UP000472273">
    <property type="component" value="Unplaced"/>
</dbReference>
<proteinExistence type="predicted"/>
<dbReference type="Pfam" id="PF16208">
    <property type="entry name" value="Keratin_2_head"/>
    <property type="match status" value="1"/>
</dbReference>
<dbReference type="OMA" id="QQHACHY"/>
<accession>A0A670YJ57</accession>
<keyword evidence="1" id="KW-1133">Transmembrane helix</keyword>